<comment type="caution">
    <text evidence="6">The sequence shown here is derived from an EMBL/GenBank/DDBJ whole genome shotgun (WGS) entry which is preliminary data.</text>
</comment>
<evidence type="ECO:0000256" key="4">
    <source>
        <dbReference type="ARBA" id="ARBA00023008"/>
    </source>
</evidence>
<organism evidence="6 7">
    <name type="scientific">Neopusillimonas maritima</name>
    <dbReference type="NCBI Taxonomy" id="2026239"/>
    <lineage>
        <taxon>Bacteria</taxon>
        <taxon>Pseudomonadati</taxon>
        <taxon>Pseudomonadota</taxon>
        <taxon>Betaproteobacteria</taxon>
        <taxon>Burkholderiales</taxon>
        <taxon>Alcaligenaceae</taxon>
        <taxon>Neopusillimonas</taxon>
    </lineage>
</organism>
<keyword evidence="3" id="KW-0560">Oxidoreductase</keyword>
<evidence type="ECO:0000313" key="7">
    <source>
        <dbReference type="Proteomes" id="UP000266483"/>
    </source>
</evidence>
<reference evidence="6 7" key="1">
    <citation type="submission" date="2017-08" db="EMBL/GenBank/DDBJ databases">
        <title>Pusillimonas indicus sp. nov., a member of the family Alcaligenaceae isolated from surface seawater.</title>
        <authorList>
            <person name="Li J."/>
        </authorList>
    </citation>
    <scope>NUCLEOTIDE SEQUENCE [LARGE SCALE GENOMIC DNA]</scope>
    <source>
        <strain evidence="6 7">17-4A</strain>
    </source>
</reference>
<comment type="subcellular location">
    <subcellularLocation>
        <location evidence="1">Periplasm</location>
    </subcellularLocation>
</comment>
<proteinExistence type="predicted"/>
<dbReference type="InterPro" id="IPR008972">
    <property type="entry name" value="Cupredoxin"/>
</dbReference>
<dbReference type="EMBL" id="NQOU01000025">
    <property type="protein sequence ID" value="RII81633.1"/>
    <property type="molecule type" value="Genomic_DNA"/>
</dbReference>
<keyword evidence="2" id="KW-0479">Metal-binding</keyword>
<evidence type="ECO:0000259" key="5">
    <source>
        <dbReference type="Pfam" id="PF07731"/>
    </source>
</evidence>
<evidence type="ECO:0000256" key="3">
    <source>
        <dbReference type="ARBA" id="ARBA00023002"/>
    </source>
</evidence>
<dbReference type="PANTHER" id="PTHR11709">
    <property type="entry name" value="MULTI-COPPER OXIDASE"/>
    <property type="match status" value="1"/>
</dbReference>
<sequence length="303" mass="33954">MLPGQRVDFVLNATKTSKSYWIHITGLPPCAGVPIFTDQVGVLSYDTNSSDIGIYPDSEAPTMTNPLPYTSVLNHPECNGTANNLCDADLRSLNDPKTGVTAKSIVNSRNVYQVNLNFSLYEWTPEQLHGSASFPDTKYYSFHQLDRRTLHSGAINNISFIFPEEVSMMNRNKNISNSCTPSFMTSNCLDSEICECVHIVNLPQRSVVEIIFRDLSNNPAVAHPFHLHGYKFYVMEMVGQNETLKMTNVPSANGIPALRDTVMIKRGGATRVRFYTNNPGDWFLHCHFSWHVETGRAAIMIVK</sequence>
<protein>
    <recommendedName>
        <fullName evidence="5">Plastocyanin-like domain-containing protein</fullName>
    </recommendedName>
</protein>
<dbReference type="Gene3D" id="2.60.40.420">
    <property type="entry name" value="Cupredoxins - blue copper proteins"/>
    <property type="match status" value="2"/>
</dbReference>
<feature type="non-terminal residue" evidence="6">
    <location>
        <position position="303"/>
    </location>
</feature>
<evidence type="ECO:0000256" key="2">
    <source>
        <dbReference type="ARBA" id="ARBA00022723"/>
    </source>
</evidence>
<keyword evidence="4" id="KW-0186">Copper</keyword>
<dbReference type="InterPro" id="IPR011706">
    <property type="entry name" value="Cu-oxidase_C"/>
</dbReference>
<evidence type="ECO:0000256" key="1">
    <source>
        <dbReference type="ARBA" id="ARBA00004418"/>
    </source>
</evidence>
<keyword evidence="7" id="KW-1185">Reference proteome</keyword>
<name>A0ABX9MS06_9BURK</name>
<dbReference type="PANTHER" id="PTHR11709:SF394">
    <property type="entry name" value="FI03373P-RELATED"/>
    <property type="match status" value="1"/>
</dbReference>
<dbReference type="Pfam" id="PF07731">
    <property type="entry name" value="Cu-oxidase_2"/>
    <property type="match status" value="1"/>
</dbReference>
<feature type="domain" description="Plastocyanin-like" evidence="5">
    <location>
        <begin position="185"/>
        <end position="302"/>
    </location>
</feature>
<dbReference type="Proteomes" id="UP000266483">
    <property type="component" value="Unassembled WGS sequence"/>
</dbReference>
<dbReference type="InterPro" id="IPR045087">
    <property type="entry name" value="Cu-oxidase_fam"/>
</dbReference>
<evidence type="ECO:0000313" key="6">
    <source>
        <dbReference type="EMBL" id="RII81633.1"/>
    </source>
</evidence>
<accession>A0ABX9MS06</accession>
<dbReference type="SUPFAM" id="SSF49503">
    <property type="entry name" value="Cupredoxins"/>
    <property type="match status" value="1"/>
</dbReference>
<gene>
    <name evidence="6" type="ORF">CJO09_15510</name>
</gene>